<dbReference type="RefSeq" id="WP_168003780.1">
    <property type="nucleotide sequence ID" value="NZ_JAATEO010000042.1"/>
</dbReference>
<dbReference type="InterPro" id="IPR036513">
    <property type="entry name" value="STAS_dom_sf"/>
</dbReference>
<keyword evidence="3" id="KW-1185">Reference proteome</keyword>
<feature type="domain" description="STAS" evidence="1">
    <location>
        <begin position="11"/>
        <end position="99"/>
    </location>
</feature>
<evidence type="ECO:0000313" key="2">
    <source>
        <dbReference type="EMBL" id="NJP35438.1"/>
    </source>
</evidence>
<evidence type="ECO:0000259" key="1">
    <source>
        <dbReference type="PROSITE" id="PS50801"/>
    </source>
</evidence>
<proteinExistence type="predicted"/>
<comment type="caution">
    <text evidence="2">The sequence shown here is derived from an EMBL/GenBank/DDBJ whole genome shotgun (WGS) entry which is preliminary data.</text>
</comment>
<accession>A0ABX0ZHK6</accession>
<reference evidence="2 3" key="1">
    <citation type="submission" date="2020-03" db="EMBL/GenBank/DDBJ databases">
        <title>WGS of actinomycetes isolated from Thailand.</title>
        <authorList>
            <person name="Thawai C."/>
        </authorList>
    </citation>
    <scope>NUCLEOTIDE SEQUENCE [LARGE SCALE GENOMIC DNA]</scope>
    <source>
        <strain evidence="2 3">HSS6-12</strain>
    </source>
</reference>
<dbReference type="EMBL" id="JAATEO010000042">
    <property type="protein sequence ID" value="NJP35438.1"/>
    <property type="molecule type" value="Genomic_DNA"/>
</dbReference>
<dbReference type="Gene3D" id="3.30.750.24">
    <property type="entry name" value="STAS domain"/>
    <property type="match status" value="1"/>
</dbReference>
<dbReference type="Proteomes" id="UP000783871">
    <property type="component" value="Unassembled WGS sequence"/>
</dbReference>
<dbReference type="SUPFAM" id="SSF52091">
    <property type="entry name" value="SpoIIaa-like"/>
    <property type="match status" value="1"/>
</dbReference>
<sequence>MSITVTILSAGVVVLVLRGRMRGEDIDPFRDALHRVLRDRPREVHLDLSGIVDVEPFAAAAVTAAAVEAERTGTTVRVVHASTPVRQRMSTAGADGLLR</sequence>
<protein>
    <submittedName>
        <fullName evidence="2">STAS domain-containing protein</fullName>
    </submittedName>
</protein>
<dbReference type="Pfam" id="PF13466">
    <property type="entry name" value="STAS_2"/>
    <property type="match status" value="1"/>
</dbReference>
<evidence type="ECO:0000313" key="3">
    <source>
        <dbReference type="Proteomes" id="UP000783871"/>
    </source>
</evidence>
<gene>
    <name evidence="2" type="ORF">HCJ94_26590</name>
</gene>
<dbReference type="InterPro" id="IPR002645">
    <property type="entry name" value="STAS_dom"/>
</dbReference>
<name>A0ABX0ZHK6_9ACTN</name>
<organism evidence="2 3">
    <name type="scientific">Micromonospora thermarum</name>
    <dbReference type="NCBI Taxonomy" id="2720024"/>
    <lineage>
        <taxon>Bacteria</taxon>
        <taxon>Bacillati</taxon>
        <taxon>Actinomycetota</taxon>
        <taxon>Actinomycetes</taxon>
        <taxon>Micromonosporales</taxon>
        <taxon>Micromonosporaceae</taxon>
        <taxon>Micromonospora</taxon>
    </lineage>
</organism>
<dbReference type="InterPro" id="IPR058548">
    <property type="entry name" value="MlaB-like_STAS"/>
</dbReference>
<dbReference type="PROSITE" id="PS50801">
    <property type="entry name" value="STAS"/>
    <property type="match status" value="1"/>
</dbReference>